<evidence type="ECO:0000256" key="1">
    <source>
        <dbReference type="ARBA" id="ARBA00007778"/>
    </source>
</evidence>
<evidence type="ECO:0000313" key="9">
    <source>
        <dbReference type="Proteomes" id="UP000756921"/>
    </source>
</evidence>
<dbReference type="GO" id="GO:0097352">
    <property type="term" value="P:autophagosome maturation"/>
    <property type="evidence" value="ECO:0007669"/>
    <property type="project" value="TreeGrafter"/>
</dbReference>
<dbReference type="InterPro" id="IPR029071">
    <property type="entry name" value="Ubiquitin-like_domsf"/>
</dbReference>
<evidence type="ECO:0000256" key="4">
    <source>
        <dbReference type="ARBA" id="ARBA00022786"/>
    </source>
</evidence>
<dbReference type="Gene3D" id="3.10.20.90">
    <property type="entry name" value="Phosphatidylinositol 3-kinase Catalytic Subunit, Chain A, domain 1"/>
    <property type="match status" value="1"/>
</dbReference>
<dbReference type="AlphaFoldDB" id="A0A9P6KWE4"/>
<evidence type="ECO:0000256" key="5">
    <source>
        <dbReference type="ARBA" id="ARBA00023006"/>
    </source>
</evidence>
<proteinExistence type="inferred from homology"/>
<keyword evidence="3 6" id="KW-1017">Isopeptide bond</keyword>
<dbReference type="CDD" id="cd01612">
    <property type="entry name" value="Ubl_ATG12"/>
    <property type="match status" value="1"/>
</dbReference>
<evidence type="ECO:0000256" key="2">
    <source>
        <dbReference type="ARBA" id="ARBA00015875"/>
    </source>
</evidence>
<dbReference type="GO" id="GO:0000422">
    <property type="term" value="P:autophagy of mitochondrion"/>
    <property type="evidence" value="ECO:0007669"/>
    <property type="project" value="TreeGrafter"/>
</dbReference>
<dbReference type="InterPro" id="IPR007242">
    <property type="entry name" value="Atg12"/>
</dbReference>
<dbReference type="GO" id="GO:0034274">
    <property type="term" value="C:Atg12-Atg5-Atg16 complex"/>
    <property type="evidence" value="ECO:0007669"/>
    <property type="project" value="TreeGrafter"/>
</dbReference>
<comment type="similarity">
    <text evidence="1 6">Belongs to the ATG12 family.</text>
</comment>
<comment type="subcellular location">
    <subcellularLocation>
        <location evidence="6">Preautophagosomal structure membrane</location>
        <topology evidence="6">Peripheral membrane protein</topology>
    </subcellularLocation>
</comment>
<dbReference type="PANTHER" id="PTHR13385:SF0">
    <property type="entry name" value="UBIQUITIN-LIKE PROTEIN ATG12"/>
    <property type="match status" value="1"/>
</dbReference>
<dbReference type="PANTHER" id="PTHR13385">
    <property type="entry name" value="AUTOPHAGY PROTEIN 12"/>
    <property type="match status" value="1"/>
</dbReference>
<dbReference type="Pfam" id="PF04110">
    <property type="entry name" value="APG12"/>
    <property type="match status" value="1"/>
</dbReference>
<keyword evidence="6" id="KW-0813">Transport</keyword>
<keyword evidence="4 6" id="KW-0833">Ubl conjugation pathway</keyword>
<dbReference type="GO" id="GO:0015031">
    <property type="term" value="P:protein transport"/>
    <property type="evidence" value="ECO:0007669"/>
    <property type="project" value="UniProtKB-KW"/>
</dbReference>
<dbReference type="EMBL" id="WJXW01000001">
    <property type="protein sequence ID" value="KAF9741340.1"/>
    <property type="molecule type" value="Genomic_DNA"/>
</dbReference>
<accession>A0A9P6KWE4</accession>
<reference evidence="8" key="1">
    <citation type="journal article" date="2020" name="Mol. Plant Microbe Interact.">
        <title>Genome Sequence of the Biocontrol Agent Coniothyrium minitans strain Conio (IMI 134523).</title>
        <authorList>
            <person name="Patel D."/>
            <person name="Shittu T.A."/>
            <person name="Baroncelli R."/>
            <person name="Muthumeenakshi S."/>
            <person name="Osborne T.H."/>
            <person name="Janganan T.K."/>
            <person name="Sreenivasaprasad S."/>
        </authorList>
    </citation>
    <scope>NUCLEOTIDE SEQUENCE</scope>
    <source>
        <strain evidence="8">Conio</strain>
    </source>
</reference>
<evidence type="ECO:0000313" key="8">
    <source>
        <dbReference type="EMBL" id="KAF9741340.1"/>
    </source>
</evidence>
<comment type="caution">
    <text evidence="8">The sequence shown here is derived from an EMBL/GenBank/DDBJ whole genome shotgun (WGS) entry which is preliminary data.</text>
</comment>
<dbReference type="Proteomes" id="UP000756921">
    <property type="component" value="Unassembled WGS sequence"/>
</dbReference>
<feature type="region of interest" description="Disordered" evidence="7">
    <location>
        <begin position="1"/>
        <end position="20"/>
    </location>
</feature>
<organism evidence="8 9">
    <name type="scientific">Paraphaeosphaeria minitans</name>
    <dbReference type="NCBI Taxonomy" id="565426"/>
    <lineage>
        <taxon>Eukaryota</taxon>
        <taxon>Fungi</taxon>
        <taxon>Dikarya</taxon>
        <taxon>Ascomycota</taxon>
        <taxon>Pezizomycotina</taxon>
        <taxon>Dothideomycetes</taxon>
        <taxon>Pleosporomycetidae</taxon>
        <taxon>Pleosporales</taxon>
        <taxon>Massarineae</taxon>
        <taxon>Didymosphaeriaceae</taxon>
        <taxon>Paraphaeosphaeria</taxon>
    </lineage>
</organism>
<dbReference type="GO" id="GO:0034045">
    <property type="term" value="C:phagophore assembly site membrane"/>
    <property type="evidence" value="ECO:0007669"/>
    <property type="project" value="UniProtKB-SubCell"/>
</dbReference>
<name>A0A9P6KWE4_9PLEO</name>
<keyword evidence="5 6" id="KW-0072">Autophagy</keyword>
<evidence type="ECO:0000256" key="7">
    <source>
        <dbReference type="SAM" id="MobiDB-lite"/>
    </source>
</evidence>
<keyword evidence="6" id="KW-0472">Membrane</keyword>
<evidence type="ECO:0000256" key="6">
    <source>
        <dbReference type="RuleBase" id="RU361201"/>
    </source>
</evidence>
<protein>
    <recommendedName>
        <fullName evidence="2 6">Ubiquitin-like protein ATG12</fullName>
    </recommendedName>
</protein>
<dbReference type="GO" id="GO:0000045">
    <property type="term" value="P:autophagosome assembly"/>
    <property type="evidence" value="ECO:0007669"/>
    <property type="project" value="InterPro"/>
</dbReference>
<dbReference type="GO" id="GO:0061723">
    <property type="term" value="P:glycophagy"/>
    <property type="evidence" value="ECO:0007669"/>
    <property type="project" value="TreeGrafter"/>
</dbReference>
<dbReference type="SUPFAM" id="SSF54236">
    <property type="entry name" value="Ubiquitin-like"/>
    <property type="match status" value="1"/>
</dbReference>
<comment type="subunit">
    <text evidence="6">Forms a conjugate with ATG5.</text>
</comment>
<dbReference type="GO" id="GO:0000421">
    <property type="term" value="C:autophagosome membrane"/>
    <property type="evidence" value="ECO:0007669"/>
    <property type="project" value="TreeGrafter"/>
</dbReference>
<gene>
    <name evidence="8" type="ORF">PMIN01_00879</name>
</gene>
<comment type="function">
    <text evidence="6">Ubiquitin-like protein involved in cytoplasm to vacuole transport (Cvt), autophagy vesicles formation, mitophagy, and nucleophagy.</text>
</comment>
<keyword evidence="9" id="KW-1185">Reference proteome</keyword>
<dbReference type="GO" id="GO:0034727">
    <property type="term" value="P:piecemeal microautophagy of the nucleus"/>
    <property type="evidence" value="ECO:0007669"/>
    <property type="project" value="TreeGrafter"/>
</dbReference>
<keyword evidence="6" id="KW-0653">Protein transport</keyword>
<dbReference type="GO" id="GO:0019776">
    <property type="term" value="F:Atg8-family ligase activity"/>
    <property type="evidence" value="ECO:0007669"/>
    <property type="project" value="TreeGrafter"/>
</dbReference>
<evidence type="ECO:0000256" key="3">
    <source>
        <dbReference type="ARBA" id="ARBA00022499"/>
    </source>
</evidence>
<sequence>MSRPQSPAQPASPALSDDAAPEAPLTMAASTLLTTLPVDAKEALVNDGKVRVQKVRIHLVAIGSAPRMPTMVFMMTASNRFEVVVRQIRNKLKLKPHESVFCYLGNVFSPGLDESVENLWRCFKQGQKEELYVGYALSPAFG</sequence>
<dbReference type="OrthoDB" id="10003551at2759"/>